<evidence type="ECO:0000313" key="23">
    <source>
        <dbReference type="Proteomes" id="UP000267614"/>
    </source>
</evidence>
<dbReference type="Proteomes" id="UP000439123">
    <property type="component" value="Unassembled WGS sequence"/>
</dbReference>
<evidence type="ECO:0000256" key="6">
    <source>
        <dbReference type="ARBA" id="ARBA00022692"/>
    </source>
</evidence>
<sequence length="173" mass="19592">MIEFLRRIAAHRLAWGLLAASALFLELCALFFQHVLGLSPCVMCVYERLATLGVLAAGLLGMVAPDKWYVRWSAMLLWGYSAFRGFQLALKHVDYQVNPSPFNVCSPFADFPSWAPLDQWLPWLFMPEGDCAQITWQFFGYSMPQWLVVIFAAYLLVFTVVAIGNLVKGRCCN</sequence>
<comment type="similarity">
    <text evidence="2 14">Belongs to the DsbB family.</text>
</comment>
<feature type="transmembrane region" description="Helical" evidence="15">
    <location>
        <begin position="146"/>
        <end position="167"/>
    </location>
</feature>
<dbReference type="EMBL" id="JANLFC010000008">
    <property type="protein sequence ID" value="MCR4447191.1"/>
    <property type="molecule type" value="Genomic_DNA"/>
</dbReference>
<feature type="transmembrane region" description="Helical" evidence="15">
    <location>
        <begin position="12"/>
        <end position="33"/>
    </location>
</feature>
<accession>A0A653KZ98</accession>
<evidence type="ECO:0000313" key="25">
    <source>
        <dbReference type="Proteomes" id="UP000439123"/>
    </source>
</evidence>
<keyword evidence="9 14" id="KW-0560">Oxidoreductase</keyword>
<feature type="topological domain" description="Periplasmic" evidence="14">
    <location>
        <begin position="32"/>
        <end position="49"/>
    </location>
</feature>
<keyword evidence="12 14" id="KW-0143">Chaperone</keyword>
<keyword evidence="13 14" id="KW-0676">Redox-active center</keyword>
<dbReference type="Proteomes" id="UP000241986">
    <property type="component" value="Unassembled WGS sequence"/>
</dbReference>
<reference evidence="20" key="4">
    <citation type="journal article" date="2019" name="PLoS ONE">
        <title>Identification and characterization of putative Aeromonas spp. T3SS effectors.</title>
        <authorList>
            <person name="Rangel L.T."/>
            <person name="Marden J."/>
            <person name="Colston S."/>
            <person name="Setubal J.C."/>
            <person name="Graf J."/>
            <person name="Gogarten J.P."/>
        </authorList>
    </citation>
    <scope>NUCLEOTIDE SEQUENCE</scope>
    <source>
        <strain evidence="20">BAQ071013-135</strain>
    </source>
</reference>
<keyword evidence="3 14" id="KW-0813">Transport</keyword>
<dbReference type="KEGG" id="avo:AMS64_08635"/>
<dbReference type="GO" id="GO:0015035">
    <property type="term" value="F:protein-disulfide reductase activity"/>
    <property type="evidence" value="ECO:0007669"/>
    <property type="project" value="UniProtKB-UniRule"/>
</dbReference>
<evidence type="ECO:0000313" key="16">
    <source>
        <dbReference type="EMBL" id="AYV37474.1"/>
    </source>
</evidence>
<keyword evidence="10 14" id="KW-0472">Membrane</keyword>
<feature type="disulfide bond" description="Redox-active" evidence="14">
    <location>
        <begin position="41"/>
        <end position="44"/>
    </location>
</feature>
<dbReference type="EMBL" id="CABWLC010000008">
    <property type="protein sequence ID" value="VXA83889.1"/>
    <property type="molecule type" value="Genomic_DNA"/>
</dbReference>
<dbReference type="GO" id="GO:0016853">
    <property type="term" value="F:isomerase activity"/>
    <property type="evidence" value="ECO:0007669"/>
    <property type="project" value="UniProtKB-KW"/>
</dbReference>
<dbReference type="NCBIfam" id="NF002485">
    <property type="entry name" value="PRK01749.1"/>
    <property type="match status" value="1"/>
</dbReference>
<dbReference type="EMBL" id="PZKL01000017">
    <property type="protein sequence ID" value="PTH81779.1"/>
    <property type="molecule type" value="Genomic_DNA"/>
</dbReference>
<feature type="topological domain" description="Cytoplasmic" evidence="14">
    <location>
        <begin position="1"/>
        <end position="14"/>
    </location>
</feature>
<evidence type="ECO:0000313" key="20">
    <source>
        <dbReference type="EMBL" id="TND52840.1"/>
    </source>
</evidence>
<feature type="transmembrane region" description="Helical" evidence="15">
    <location>
        <begin position="45"/>
        <end position="65"/>
    </location>
</feature>
<feature type="topological domain" description="Cytoplasmic" evidence="14">
    <location>
        <begin position="165"/>
        <end position="173"/>
    </location>
</feature>
<feature type="disulfide bond" description="Redox-active" evidence="14">
    <location>
        <begin position="105"/>
        <end position="131"/>
    </location>
</feature>
<keyword evidence="5" id="KW-0997">Cell inner membrane</keyword>
<reference evidence="20" key="1">
    <citation type="submission" date="2017-10" db="EMBL/GenBank/DDBJ databases">
        <authorList>
            <person name="Colston S.M."/>
            <person name="Graf J."/>
        </authorList>
    </citation>
    <scope>NUCLEOTIDE SEQUENCE</scope>
    <source>
        <strain evidence="20">BAQ071013-135</strain>
    </source>
</reference>
<evidence type="ECO:0000313" key="17">
    <source>
        <dbReference type="EMBL" id="MCR4447191.1"/>
    </source>
</evidence>
<dbReference type="InterPro" id="IPR022920">
    <property type="entry name" value="Disulphide_bond_form_DsbB"/>
</dbReference>
<evidence type="ECO:0000256" key="8">
    <source>
        <dbReference type="ARBA" id="ARBA00022989"/>
    </source>
</evidence>
<dbReference type="GO" id="GO:0009055">
    <property type="term" value="F:electron transfer activity"/>
    <property type="evidence" value="ECO:0007669"/>
    <property type="project" value="UniProtKB-UniRule"/>
</dbReference>
<dbReference type="GO" id="GO:0005886">
    <property type="term" value="C:plasma membrane"/>
    <property type="evidence" value="ECO:0007669"/>
    <property type="project" value="UniProtKB-SubCell"/>
</dbReference>
<dbReference type="Gene3D" id="1.20.1550.10">
    <property type="entry name" value="DsbB-like"/>
    <property type="match status" value="1"/>
</dbReference>
<keyword evidence="7 14" id="KW-0249">Electron transport</keyword>
<dbReference type="RefSeq" id="WP_005336895.1">
    <property type="nucleotide sequence ID" value="NZ_AP027933.1"/>
</dbReference>
<evidence type="ECO:0000256" key="7">
    <source>
        <dbReference type="ARBA" id="ARBA00022982"/>
    </source>
</evidence>
<feature type="topological domain" description="Periplasmic" evidence="14">
    <location>
        <begin position="91"/>
        <end position="145"/>
    </location>
</feature>
<dbReference type="GO" id="GO:0006457">
    <property type="term" value="P:protein folding"/>
    <property type="evidence" value="ECO:0007669"/>
    <property type="project" value="InterPro"/>
</dbReference>
<evidence type="ECO:0000256" key="9">
    <source>
        <dbReference type="ARBA" id="ARBA00023002"/>
    </source>
</evidence>
<evidence type="ECO:0000256" key="3">
    <source>
        <dbReference type="ARBA" id="ARBA00022448"/>
    </source>
</evidence>
<reference evidence="19 24" key="5">
    <citation type="submission" date="2019-04" db="EMBL/GenBank/DDBJ databases">
        <title>Comparative genomics of Aeromonas veronii strains pathogenic to fish.</title>
        <authorList>
            <person name="Cascarano M.C."/>
            <person name="Smyrli M."/>
            <person name="Katharios P."/>
        </authorList>
    </citation>
    <scope>NUCLEOTIDE SEQUENCE [LARGE SCALE GENOMIC DNA]</scope>
    <source>
        <strain evidence="19 24">XU1</strain>
    </source>
</reference>
<evidence type="ECO:0000256" key="2">
    <source>
        <dbReference type="ARBA" id="ARBA00008823"/>
    </source>
</evidence>
<reference evidence="18 22" key="2">
    <citation type="submission" date="2018-03" db="EMBL/GenBank/DDBJ databases">
        <title>Aeromonas veronii whole genome sequencing and analysis.</title>
        <authorList>
            <person name="Xie H."/>
            <person name="Liu T."/>
            <person name="Wang K."/>
        </authorList>
    </citation>
    <scope>NUCLEOTIDE SEQUENCE [LARGE SCALE GENOMIC DNA]</scope>
    <source>
        <strain evidence="18 22">XH.VA.1</strain>
    </source>
</reference>
<proteinExistence type="inferred from homology"/>
<organism evidence="21 25">
    <name type="scientific">Aeromonas veronii</name>
    <dbReference type="NCBI Taxonomy" id="654"/>
    <lineage>
        <taxon>Bacteria</taxon>
        <taxon>Pseudomonadati</taxon>
        <taxon>Pseudomonadota</taxon>
        <taxon>Gammaproteobacteria</taxon>
        <taxon>Aeromonadales</taxon>
        <taxon>Aeromonadaceae</taxon>
        <taxon>Aeromonas</taxon>
    </lineage>
</organism>
<dbReference type="Proteomes" id="UP001204061">
    <property type="component" value="Unassembled WGS sequence"/>
</dbReference>
<dbReference type="SUPFAM" id="SSF158442">
    <property type="entry name" value="DsbB-like"/>
    <property type="match status" value="1"/>
</dbReference>
<keyword evidence="4 14" id="KW-1003">Cell membrane</keyword>
<dbReference type="PANTHER" id="PTHR36570">
    <property type="entry name" value="DISULFIDE BOND FORMATION PROTEIN B"/>
    <property type="match status" value="1"/>
</dbReference>
<accession>A0A0T6PIK4</accession>
<evidence type="ECO:0000256" key="15">
    <source>
        <dbReference type="SAM" id="Phobius"/>
    </source>
</evidence>
<dbReference type="Proteomes" id="UP000796104">
    <property type="component" value="Unassembled WGS sequence"/>
</dbReference>
<dbReference type="Proteomes" id="UP000309618">
    <property type="component" value="Unassembled WGS sequence"/>
</dbReference>
<evidence type="ECO:0000256" key="5">
    <source>
        <dbReference type="ARBA" id="ARBA00022519"/>
    </source>
</evidence>
<feature type="transmembrane region" description="Helical" evidence="15">
    <location>
        <begin position="72"/>
        <end position="90"/>
    </location>
</feature>
<dbReference type="InterPro" id="IPR050183">
    <property type="entry name" value="DsbB"/>
</dbReference>
<evidence type="ECO:0000313" key="21">
    <source>
        <dbReference type="EMBL" id="VXA83889.1"/>
    </source>
</evidence>
<evidence type="ECO:0000313" key="19">
    <source>
        <dbReference type="EMBL" id="THJ41153.1"/>
    </source>
</evidence>
<comment type="caution">
    <text evidence="14">Lacks conserved residue(s) required for the propagation of feature annotation.</text>
</comment>
<evidence type="ECO:0000256" key="11">
    <source>
        <dbReference type="ARBA" id="ARBA00023157"/>
    </source>
</evidence>
<dbReference type="Pfam" id="PF02600">
    <property type="entry name" value="DsbB"/>
    <property type="match status" value="1"/>
</dbReference>
<gene>
    <name evidence="14 21" type="primary">dsbB</name>
    <name evidence="21" type="ORF">AERO8C_160042</name>
    <name evidence="20" type="ORF">CF123_14980</name>
    <name evidence="18" type="ORF">DAA48_08170</name>
    <name evidence="19" type="ORF">E8Q35_18600</name>
    <name evidence="16" type="ORF">EFI48_12005</name>
    <name evidence="17" type="ORF">NS965_02180</name>
</gene>
<dbReference type="EMBL" id="SSUX01000016">
    <property type="protein sequence ID" value="THJ41153.1"/>
    <property type="molecule type" value="Genomic_DNA"/>
</dbReference>
<evidence type="ECO:0000256" key="13">
    <source>
        <dbReference type="ARBA" id="ARBA00023284"/>
    </source>
</evidence>
<evidence type="ECO:0000256" key="4">
    <source>
        <dbReference type="ARBA" id="ARBA00022475"/>
    </source>
</evidence>
<evidence type="ECO:0000313" key="18">
    <source>
        <dbReference type="EMBL" id="PTH81779.1"/>
    </source>
</evidence>
<dbReference type="HAMAP" id="MF_00286">
    <property type="entry name" value="DsbB"/>
    <property type="match status" value="1"/>
</dbReference>
<evidence type="ECO:0000256" key="12">
    <source>
        <dbReference type="ARBA" id="ARBA00023186"/>
    </source>
</evidence>
<dbReference type="InterPro" id="IPR023380">
    <property type="entry name" value="DsbB-like_sf"/>
</dbReference>
<comment type="function">
    <text evidence="14">Required for disulfide bond formation in some periplasmic proteins. Acts by oxidizing the DsbA protein.</text>
</comment>
<evidence type="ECO:0000256" key="10">
    <source>
        <dbReference type="ARBA" id="ARBA00023136"/>
    </source>
</evidence>
<dbReference type="eggNOG" id="COG1495">
    <property type="taxonomic scope" value="Bacteria"/>
</dbReference>
<evidence type="ECO:0000313" key="24">
    <source>
        <dbReference type="Proteomes" id="UP000309618"/>
    </source>
</evidence>
<dbReference type="InterPro" id="IPR003752">
    <property type="entry name" value="DiS_bond_form_DsbB/BdbC"/>
</dbReference>
<keyword evidence="6 14" id="KW-0812">Transmembrane</keyword>
<evidence type="ECO:0000256" key="14">
    <source>
        <dbReference type="HAMAP-Rule" id="MF_00286"/>
    </source>
</evidence>
<evidence type="ECO:0000313" key="22">
    <source>
        <dbReference type="Proteomes" id="UP000241986"/>
    </source>
</evidence>
<dbReference type="AlphaFoldDB" id="A0A0T6PIK4"/>
<dbReference type="Proteomes" id="UP000267614">
    <property type="component" value="Chromosome"/>
</dbReference>
<comment type="subcellular location">
    <subcellularLocation>
        <location evidence="1">Cell inner membrane</location>
        <topology evidence="1">Multi-pass membrane protein</topology>
    </subcellularLocation>
    <subcellularLocation>
        <location evidence="14">Cell membrane</location>
        <topology evidence="14">Multi-pass membrane protein</topology>
    </subcellularLocation>
</comment>
<keyword evidence="11 14" id="KW-1015">Disulfide bond</keyword>
<reference evidence="16 23" key="3">
    <citation type="submission" date="2018-11" db="EMBL/GenBank/DDBJ databases">
        <title>Complete genome sequence of multidrug-resistant Aeromonas veronii strain MS-18-37.</title>
        <authorList>
            <person name="Abdelhamed H."/>
            <person name="Lawrence M."/>
            <person name="Waldbieser G."/>
        </authorList>
    </citation>
    <scope>NUCLEOTIDE SEQUENCE [LARGE SCALE GENOMIC DNA]</scope>
    <source>
        <strain evidence="16 23">MS-18-37</strain>
    </source>
</reference>
<reference evidence="21 25" key="6">
    <citation type="submission" date="2019-10" db="EMBL/GenBank/DDBJ databases">
        <authorList>
            <person name="Karimi E."/>
        </authorList>
    </citation>
    <scope>NUCLEOTIDE SEQUENCE [LARGE SCALE GENOMIC DNA]</scope>
    <source>
        <strain evidence="21">Aeromonas sp. 8C</strain>
    </source>
</reference>
<dbReference type="PANTHER" id="PTHR36570:SF2">
    <property type="entry name" value="DISULFIDE BOND FORMATION PROTEIN B"/>
    <property type="match status" value="1"/>
</dbReference>
<name>A0A0T6PIK4_AERVE</name>
<keyword evidence="21" id="KW-0413">Isomerase</keyword>
<dbReference type="EMBL" id="CP033604">
    <property type="protein sequence ID" value="AYV37474.1"/>
    <property type="molecule type" value="Genomic_DNA"/>
</dbReference>
<protein>
    <recommendedName>
        <fullName evidence="14">Disulfide bond formation protein B</fullName>
    </recommendedName>
    <alternativeName>
        <fullName evidence="14">Disulfide oxidoreductase</fullName>
    </alternativeName>
</protein>
<dbReference type="EMBL" id="PDXJ01000020">
    <property type="protein sequence ID" value="TND52840.1"/>
    <property type="molecule type" value="Genomic_DNA"/>
</dbReference>
<reference evidence="17" key="7">
    <citation type="submission" date="2022-08" db="EMBL/GenBank/DDBJ databases">
        <title>A global survey of hypervirulent Aeromonas hydrophila identified this emerging pathogen in farmed fish in the lower Mekong River basin.</title>
        <authorList>
            <person name="Xu T."/>
            <person name="Rasmussen-Ivey C.R."/>
            <person name="Moen F.S."/>
            <person name="Fernandez Bravo A."/>
            <person name="Lamy B."/>
            <person name="Beaz-Hidalgo R."/>
            <person name="Khan C.D."/>
            <person name="Castro Escarpulli G."/>
            <person name="Yasin I.S.M."/>
            <person name="Figueras M.J."/>
            <person name="Azzam Sayuti M."/>
            <person name="Karim M.M."/>
            <person name="Alam K.M."/>
            <person name="Le T.T.T."/>
            <person name="Thao N.H.P."/>
            <person name="Addo S."/>
            <person name="Duodu S."/>
            <person name="Ali S."/>
            <person name="Mey S."/>
            <person name="Somony T."/>
            <person name="Liles M.R."/>
        </authorList>
    </citation>
    <scope>NUCLEOTIDE SEQUENCE</scope>
    <source>
        <strain evidence="17">0.14</strain>
    </source>
</reference>
<evidence type="ECO:0000256" key="1">
    <source>
        <dbReference type="ARBA" id="ARBA00004429"/>
    </source>
</evidence>
<keyword evidence="8 14" id="KW-1133">Transmembrane helix</keyword>